<dbReference type="GO" id="GO:0004088">
    <property type="term" value="F:carbamoyl-phosphate synthase (glutamine-hydrolyzing) activity"/>
    <property type="evidence" value="ECO:0007669"/>
    <property type="project" value="UniProtKB-EC"/>
</dbReference>
<evidence type="ECO:0000256" key="1">
    <source>
        <dbReference type="ARBA" id="ARBA00005077"/>
    </source>
</evidence>
<gene>
    <name evidence="7" type="ORF">DHW61_02640</name>
</gene>
<dbReference type="Pfam" id="PF00117">
    <property type="entry name" value="GATase"/>
    <property type="match status" value="1"/>
</dbReference>
<dbReference type="EC" id="6.3.5.5" evidence="3"/>
<dbReference type="Proteomes" id="UP000262969">
    <property type="component" value="Unassembled WGS sequence"/>
</dbReference>
<evidence type="ECO:0000256" key="4">
    <source>
        <dbReference type="ARBA" id="ARBA00022962"/>
    </source>
</evidence>
<evidence type="ECO:0000256" key="3">
    <source>
        <dbReference type="ARBA" id="ARBA00012738"/>
    </source>
</evidence>
<dbReference type="PROSITE" id="PS51273">
    <property type="entry name" value="GATASE_TYPE_1"/>
    <property type="match status" value="1"/>
</dbReference>
<dbReference type="InterPro" id="IPR029062">
    <property type="entry name" value="Class_I_gatase-like"/>
</dbReference>
<keyword evidence="4" id="KW-0315">Glutamine amidotransferase</keyword>
<dbReference type="InterPro" id="IPR050472">
    <property type="entry name" value="Anth_synth/Amidotransfase"/>
</dbReference>
<reference evidence="7 8" key="1">
    <citation type="journal article" date="2018" name="Nat. Biotechnol.">
        <title>A standardized bacterial taxonomy based on genome phylogeny substantially revises the tree of life.</title>
        <authorList>
            <person name="Parks D.H."/>
            <person name="Chuvochina M."/>
            <person name="Waite D.W."/>
            <person name="Rinke C."/>
            <person name="Skarshewski A."/>
            <person name="Chaumeil P.A."/>
            <person name="Hugenholtz P."/>
        </authorList>
    </citation>
    <scope>NUCLEOTIDE SEQUENCE [LARGE SCALE GENOMIC DNA]</scope>
    <source>
        <strain evidence="7">UBA11728</strain>
    </source>
</reference>
<evidence type="ECO:0000313" key="7">
    <source>
        <dbReference type="EMBL" id="HCL01304.1"/>
    </source>
</evidence>
<dbReference type="PANTHER" id="PTHR43418:SF7">
    <property type="entry name" value="CARBAMOYL-PHOSPHATE SYNTHASE SMALL CHAIN"/>
    <property type="match status" value="1"/>
</dbReference>
<dbReference type="PANTHER" id="PTHR43418">
    <property type="entry name" value="MULTIFUNCTIONAL TRYPTOPHAN BIOSYNTHESIS PROTEIN-RELATED"/>
    <property type="match status" value="1"/>
</dbReference>
<sequence length="105" mass="11991">MALANDFETKKMKYGHRGANHPVKDLETGRVYLSSQNHGYVVVEDSIDEAKAEVRFINANDKTIEGLKYKNKNIFTVQFHPEACAGPQDSEFLFDEFMKMMEVNA</sequence>
<dbReference type="EMBL" id="DPVV01000094">
    <property type="protein sequence ID" value="HCL01304.1"/>
    <property type="molecule type" value="Genomic_DNA"/>
</dbReference>
<protein>
    <recommendedName>
        <fullName evidence="3">carbamoyl-phosphate synthase (glutamine-hydrolyzing)</fullName>
        <ecNumber evidence="3">6.3.5.5</ecNumber>
    </recommendedName>
</protein>
<evidence type="ECO:0000259" key="6">
    <source>
        <dbReference type="Pfam" id="PF00117"/>
    </source>
</evidence>
<proteinExistence type="inferred from homology"/>
<evidence type="ECO:0000256" key="5">
    <source>
        <dbReference type="ARBA" id="ARBA00048816"/>
    </source>
</evidence>
<evidence type="ECO:0000256" key="2">
    <source>
        <dbReference type="ARBA" id="ARBA00007800"/>
    </source>
</evidence>
<dbReference type="PRINTS" id="PR00099">
    <property type="entry name" value="CPSGATASE"/>
</dbReference>
<comment type="catalytic activity">
    <reaction evidence="5">
        <text>hydrogencarbonate + L-glutamine + 2 ATP + H2O = carbamoyl phosphate + L-glutamate + 2 ADP + phosphate + 2 H(+)</text>
        <dbReference type="Rhea" id="RHEA:18633"/>
        <dbReference type="ChEBI" id="CHEBI:15377"/>
        <dbReference type="ChEBI" id="CHEBI:15378"/>
        <dbReference type="ChEBI" id="CHEBI:17544"/>
        <dbReference type="ChEBI" id="CHEBI:29985"/>
        <dbReference type="ChEBI" id="CHEBI:30616"/>
        <dbReference type="ChEBI" id="CHEBI:43474"/>
        <dbReference type="ChEBI" id="CHEBI:58228"/>
        <dbReference type="ChEBI" id="CHEBI:58359"/>
        <dbReference type="ChEBI" id="CHEBI:456216"/>
        <dbReference type="EC" id="6.3.5.5"/>
    </reaction>
</comment>
<dbReference type="SUPFAM" id="SSF52317">
    <property type="entry name" value="Class I glutamine amidotransferase-like"/>
    <property type="match status" value="1"/>
</dbReference>
<dbReference type="Gene3D" id="3.40.50.880">
    <property type="match status" value="1"/>
</dbReference>
<accession>A0A3D2X333</accession>
<feature type="non-terminal residue" evidence="7">
    <location>
        <position position="1"/>
    </location>
</feature>
<dbReference type="InterPro" id="IPR017926">
    <property type="entry name" value="GATASE"/>
</dbReference>
<comment type="similarity">
    <text evidence="2">Belongs to the CarA family.</text>
</comment>
<organism evidence="7 8">
    <name type="scientific">Lachnoclostridium phytofermentans</name>
    <dbReference type="NCBI Taxonomy" id="66219"/>
    <lineage>
        <taxon>Bacteria</taxon>
        <taxon>Bacillati</taxon>
        <taxon>Bacillota</taxon>
        <taxon>Clostridia</taxon>
        <taxon>Lachnospirales</taxon>
        <taxon>Lachnospiraceae</taxon>
    </lineage>
</organism>
<comment type="pathway">
    <text evidence="1">Amino-acid biosynthesis; L-arginine biosynthesis; carbamoyl phosphate from bicarbonate: step 1/1.</text>
</comment>
<feature type="domain" description="Glutamine amidotransferase" evidence="6">
    <location>
        <begin position="5"/>
        <end position="100"/>
    </location>
</feature>
<dbReference type="AlphaFoldDB" id="A0A3D2X333"/>
<comment type="caution">
    <text evidence="7">The sequence shown here is derived from an EMBL/GenBank/DDBJ whole genome shotgun (WGS) entry which is preliminary data.</text>
</comment>
<evidence type="ECO:0000313" key="8">
    <source>
        <dbReference type="Proteomes" id="UP000262969"/>
    </source>
</evidence>
<name>A0A3D2X333_9FIRM</name>